<gene>
    <name evidence="2" type="ORF">MACK_003694</name>
</gene>
<feature type="region of interest" description="Disordered" evidence="1">
    <location>
        <begin position="1268"/>
        <end position="1318"/>
    </location>
</feature>
<dbReference type="EMBL" id="CP056071">
    <property type="protein sequence ID" value="UVC50071.1"/>
    <property type="molecule type" value="Genomic_DNA"/>
</dbReference>
<name>A0A976XJG6_THEOR</name>
<feature type="region of interest" description="Disordered" evidence="1">
    <location>
        <begin position="1021"/>
        <end position="1245"/>
    </location>
</feature>
<feature type="compositionally biased region" description="Acidic residues" evidence="1">
    <location>
        <begin position="1271"/>
        <end position="1286"/>
    </location>
</feature>
<sequence>MMIDTISTYILVYLLTCVRINVYVSVKADGGQTSSSSQRAETQSGSSETHTSTPKTGVDLNIKSDTETKDQFDYKKDANNANYNAKDNNAFKLVKDDKTQIWKETNANNYSTKVEVECLASDGKAVTVCSAGDNTMVFKKSGKNEPWSEIDTTKLNPMPVNVSDHKETYFYSNKLLRSTITFEAHYGFGFNVVTETIGSRKVEIWKTSDPNEYAKIVEYTKLFYGKLDLTLHLKHGKKYFIKEREDEGWKEIDITKVNPKPVNIQDRYHSCFYTYSFNKDVRTFTAKTGFLFNRVKDGTTYIWSTGNENEYAMKVLAEGNKKVIIYTGDDGNPKVFIKASDNNWTEDTAAASSLPSLVASYTQPKVKLFKVNPSDAANPLELDANEYTSTQSGNVVTYQIAGCVNCVKLMFDDVLFWQHDPNQRGGKYPKSLDYDKSKEMLVLKFEGLDITFAKNDQGGWIFTESGPLAVKFHLTDPNDASKTVELASNQLTVTTNGDVTTFNIANGVNSIALTYGPALLWQHDQNQRGGKHPKSLDFTKSTETLVLMFDGFYLTFAKNDQGQWEYTETDTSAGGAATTPPVDPSGASKKPEVKLFKVNPSDAANPLELDANEYTSTQSGNVVTYQIAGCVNCVKLMFDDVLFWQHDPNQRGGKYPKSLDYDKSKEMLVLKFEGLDITFAKNDQGGWIFTESGPLAVKFHVVDPNDSSKTVELASNQLTVTTNGDVTTFNIANGVNSIALTYGPALLWQHDQNQRGGKHPKSLDFTKSTETLVLMFDGFYLTFAKNDQGQWEYTETDTSAGGAATTPPVDPSGASKKPEVKLFKVNPSDAANPLELDANEYTSTQSGNVVTYQIAGCVNCVKLMFDDVLFWQHDPNQRGGKYPKSLDYDKSKEMLVLKFEGLDITFAKNYQGGWIFTESGPLAVKFHVVDPNDSSKTVELASNQLTVTTNGDVTTFNIANGVNSIALTYGPALLWQHDQNQRGGKHPKSLDFTKSTETLVLMFDGFYLTFAKNDQGQWEYTETDTSAGGAATTTESDHITQSGEGDSTTPEDQGGSSTQPDSSDYTQADAGLPSGESADAGSSGEAKSPDGPSAEPSELTDPGSTAGEGQVAESGGWTSGSVQDGSASPPPADGGSGTDTSSGEGSGTNDDGTGKGAGEPTETGGEGEDGSSQTSDADGSGLAAPAGNEGSTAAPVAGLTAADDSSHVAEQDESSKNAKEGDSTTPEDQGGSSTHPEGESSTQLVVSVKSEKQESLKPVVSVESVIQEAEAKEEDEGEELDGEEVIDSQTIQEAENEPVPETTEPIAEPLHKPVTEPEPVPILNGLYPDVLRTGWSLDDLDISKKRKTVDTEFDPFIGFPSGWHDNSDIIENTVTFVNILPQMDLSKDDLVLDLSVITLATEDTPYKIIQGDDEMIIRKFKIDNVFKKYSCSLTNERSFKPQIRHFLSNFELDAEDVSKFELYVGEYDEPLLIRLTDPSGVKNFVHRGKNKWETLDIKFLDINTLDQNYIMLRDDITMIDCSKKSGHYEFGKYKIQVNELEAPNQDRIEGFKTYIHTIYHNTDSIEFASVKVHRFRYDSIALNGFMRYWMSKVYVYFWEHELTKPIYIRAVADHAFANYFGYPDYVMQTDVSLFPYFLKVTNFEVNNALVINLARHENYDFEGGISLHLTRHQIKVKPFNNTPINGFKKCIHTLTVGGVNKQFNILRFLNEPSLKEVITNVSSLETYFHNKNLNKPLMFIVNESSKQSFYKLENNTYVKMDNLIIDLENTLKYLAYLNYNYVTIDISKSSSYHHTGASDSSLFPDSSELVSVVKEELNEFSKFTHSVKVNNNQSKFKLIALDGVSISIDDRELTSVDAYFFNEHIDTPLLVVLRGDSDVVYAIKKSQPIKNDANILSPLYYNLRKLVKFNFGLMYLRLDQTSNYYSKQDDGPEIQVVHDGSVGNYTKYIHNFPDFSDIRFLVGDAYYRPKIDPPGSFTKAFVYKDSNDFFEIVSLIDDQEVPRFFIYQGNSYKRAKKESVDRKLGLTSSQVQTGENGQS</sequence>
<protein>
    <submittedName>
        <fullName evidence="2">Uncharacterized protein</fullName>
    </submittedName>
</protein>
<feature type="compositionally biased region" description="Low complexity" evidence="1">
    <location>
        <begin position="1023"/>
        <end position="1034"/>
    </location>
</feature>
<accession>A0A976XJG6</accession>
<evidence type="ECO:0000313" key="3">
    <source>
        <dbReference type="Proteomes" id="UP000244811"/>
    </source>
</evidence>
<evidence type="ECO:0000313" key="2">
    <source>
        <dbReference type="EMBL" id="UVC50071.1"/>
    </source>
</evidence>
<feature type="compositionally biased region" description="Low complexity" evidence="1">
    <location>
        <begin position="1138"/>
        <end position="1151"/>
    </location>
</feature>
<feature type="compositionally biased region" description="Basic and acidic residues" evidence="1">
    <location>
        <begin position="1204"/>
        <end position="1222"/>
    </location>
</feature>
<feature type="compositionally biased region" description="Low complexity" evidence="1">
    <location>
        <begin position="1074"/>
        <end position="1086"/>
    </location>
</feature>
<evidence type="ECO:0000256" key="1">
    <source>
        <dbReference type="SAM" id="MobiDB-lite"/>
    </source>
</evidence>
<feature type="region of interest" description="Disordered" evidence="1">
    <location>
        <begin position="795"/>
        <end position="816"/>
    </location>
</feature>
<organism evidence="2 3">
    <name type="scientific">Theileria orientalis</name>
    <dbReference type="NCBI Taxonomy" id="68886"/>
    <lineage>
        <taxon>Eukaryota</taxon>
        <taxon>Sar</taxon>
        <taxon>Alveolata</taxon>
        <taxon>Apicomplexa</taxon>
        <taxon>Aconoidasida</taxon>
        <taxon>Piroplasmida</taxon>
        <taxon>Theileriidae</taxon>
        <taxon>Theileria</taxon>
    </lineage>
</organism>
<feature type="compositionally biased region" description="Polar residues" evidence="1">
    <location>
        <begin position="1223"/>
        <end position="1245"/>
    </location>
</feature>
<feature type="compositionally biased region" description="Polar residues" evidence="1">
    <location>
        <begin position="31"/>
        <end position="55"/>
    </location>
</feature>
<feature type="compositionally biased region" description="Polar residues" evidence="1">
    <location>
        <begin position="1039"/>
        <end position="1066"/>
    </location>
</feature>
<dbReference type="Proteomes" id="UP000244811">
    <property type="component" value="Chromosome 2"/>
</dbReference>
<feature type="region of interest" description="Disordered" evidence="1">
    <location>
        <begin position="568"/>
        <end position="589"/>
    </location>
</feature>
<proteinExistence type="predicted"/>
<feature type="region of interest" description="Disordered" evidence="1">
    <location>
        <begin position="29"/>
        <end position="61"/>
    </location>
</feature>
<reference evidence="2" key="1">
    <citation type="submission" date="2022-07" db="EMBL/GenBank/DDBJ databases">
        <title>Evaluation of T. orientalis genome assembly methods using nanopore sequencing and analysis of variation between genomes.</title>
        <authorList>
            <person name="Yam J."/>
            <person name="Micallef M.L."/>
            <person name="Liu M."/>
            <person name="Djordjevic S.P."/>
            <person name="Bogema D.R."/>
            <person name="Jenkins C."/>
        </authorList>
    </citation>
    <scope>NUCLEOTIDE SEQUENCE</scope>
    <source>
        <strain evidence="2">Goon Nure</strain>
    </source>
</reference>